<organism evidence="2 3">
    <name type="scientific">Sagittula salina</name>
    <dbReference type="NCBI Taxonomy" id="2820268"/>
    <lineage>
        <taxon>Bacteria</taxon>
        <taxon>Pseudomonadati</taxon>
        <taxon>Pseudomonadota</taxon>
        <taxon>Alphaproteobacteria</taxon>
        <taxon>Rhodobacterales</taxon>
        <taxon>Roseobacteraceae</taxon>
        <taxon>Sagittula</taxon>
    </lineage>
</organism>
<accession>A0A940ML31</accession>
<protein>
    <submittedName>
        <fullName evidence="2">DUF3291 domain-containing protein</fullName>
    </submittedName>
</protein>
<dbReference type="Proteomes" id="UP000675940">
    <property type="component" value="Unassembled WGS sequence"/>
</dbReference>
<evidence type="ECO:0000313" key="2">
    <source>
        <dbReference type="EMBL" id="MBP0481740.1"/>
    </source>
</evidence>
<gene>
    <name evidence="2" type="ORF">J5474_04445</name>
</gene>
<keyword evidence="3" id="KW-1185">Reference proteome</keyword>
<dbReference type="EMBL" id="JAGISH010000002">
    <property type="protein sequence ID" value="MBP0481740.1"/>
    <property type="molecule type" value="Genomic_DNA"/>
</dbReference>
<comment type="caution">
    <text evidence="2">The sequence shown here is derived from an EMBL/GenBank/DDBJ whole genome shotgun (WGS) entry which is preliminary data.</text>
</comment>
<dbReference type="Pfam" id="PF11695">
    <property type="entry name" value="DUF3291"/>
    <property type="match status" value="1"/>
</dbReference>
<dbReference type="RefSeq" id="WP_209359606.1">
    <property type="nucleotide sequence ID" value="NZ_JAGISH010000002.1"/>
</dbReference>
<dbReference type="AlphaFoldDB" id="A0A940ML31"/>
<name>A0A940ML31_9RHOB</name>
<evidence type="ECO:0000313" key="3">
    <source>
        <dbReference type="Proteomes" id="UP000675940"/>
    </source>
</evidence>
<reference evidence="2" key="1">
    <citation type="submission" date="2021-03" db="EMBL/GenBank/DDBJ databases">
        <title>Sagittula salina sp. nov. strain M10.9X isolated from the marine waste.</title>
        <authorList>
            <person name="Satari L."/>
            <person name="Molina-Menor E."/>
            <person name="Vidal-Verdu A."/>
            <person name="Pascual J."/>
            <person name="Pereto J."/>
            <person name="Porcar M."/>
        </authorList>
    </citation>
    <scope>NUCLEOTIDE SEQUENCE</scope>
    <source>
        <strain evidence="2">M10.9X</strain>
    </source>
</reference>
<evidence type="ECO:0000259" key="1">
    <source>
        <dbReference type="Pfam" id="PF11695"/>
    </source>
</evidence>
<proteinExistence type="predicted"/>
<feature type="domain" description="DUF3291" evidence="1">
    <location>
        <begin position="3"/>
        <end position="151"/>
    </location>
</feature>
<sequence length="180" mass="20269">MPLALYTFGHFIRPAEDAVNDGFRALNDPIFARVNRSEGLIERSGYASDPGPQPWGAGVYPRLYEERGDGWSPASLSLWTDLESPYALTYSGLHAQALRRGREWFRQGDWPPLVLWWQTDDADRPTWAQGAERYEVLHDNGASAFGFNFRQAFDRDGNLTRIDKRRVRAGRAAAGSIGVP</sequence>
<dbReference type="InterPro" id="IPR021708">
    <property type="entry name" value="DUF3291"/>
</dbReference>